<protein>
    <recommendedName>
        <fullName evidence="4">SAM domain-containing protein</fullName>
    </recommendedName>
</protein>
<feature type="region of interest" description="Disordered" evidence="1">
    <location>
        <begin position="1"/>
        <end position="68"/>
    </location>
</feature>
<accession>A0ABQ8QMV0</accession>
<sequence length="525" mass="58344">MGNKKTATARVSVKKSLPKRKPQRKKNSQSEPEGDSALEPPKPRPKPRALHPNAKRSSTNPAKHFLGDTEAAELLMGLHDHKNLSLAEEMMQQKQVDDWVLRQFETSSSKPDSTDLDSEPHSPIHHQSLVPTSRAHTSKELTDDSSVSEESASDEAFDITYEVERDNVLHDFSLTSSDSFATFLQNAASVFGVSSTHLGSLGYIPSYLPKSPKPLPRLINSDETYEKMIEGIESWIEEAKSKTKGKKKMKAFSIRLIDTSGPTMKESRKKSTQGSKATESVPALSPAGSEEAIYKEIEQEHACDKHSGKTCFVCSNGSHYQYTTDDLSSWATLVKNRRAAYTEPPDPIVRNIEKKMGMQSQIKSRIRTPHAPPPAMPSGWNIPYPPASFMYSAPSMPPPGYNPFYSPFGHPTTRHSDHLEASPTSSPVSTPPKRPAMPRILEWLSSLDADQDRGKDELNYQQYNDILVSEGIIRLDDLVDLGTAEKLQNVLGSNWGTANRLMKYACKDHTDIVKPGSSKKAKYRN</sequence>
<evidence type="ECO:0008006" key="4">
    <source>
        <dbReference type="Google" id="ProtNLM"/>
    </source>
</evidence>
<reference evidence="2" key="1">
    <citation type="submission" date="2022-08" db="EMBL/GenBank/DDBJ databases">
        <authorList>
            <consortium name="DOE Joint Genome Institute"/>
            <person name="Min B."/>
            <person name="Riley R."/>
            <person name="Sierra-Patev S."/>
            <person name="Naranjo-Ortiz M."/>
            <person name="Looney B."/>
            <person name="Konkel Z."/>
            <person name="Slot J.C."/>
            <person name="Sakamoto Y."/>
            <person name="Steenwyk J.L."/>
            <person name="Rokas A."/>
            <person name="Carro J."/>
            <person name="Camarero S."/>
            <person name="Ferreira P."/>
            <person name="Molpeceres G."/>
            <person name="Ruiz-Duenas F.J."/>
            <person name="Serrano A."/>
            <person name="Henrissat B."/>
            <person name="Drula E."/>
            <person name="Hughes K.W."/>
            <person name="Mata J.L."/>
            <person name="Ishikawa N.K."/>
            <person name="Vargas-Isla R."/>
            <person name="Ushijima S."/>
            <person name="Smith C.A."/>
            <person name="Ahrendt S."/>
            <person name="Andreopoulos W."/>
            <person name="He G."/>
            <person name="Labutti K."/>
            <person name="Lipzen A."/>
            <person name="Ng V."/>
            <person name="Sandor L."/>
            <person name="Barry K."/>
            <person name="Martinez A.T."/>
            <person name="Xiao Y."/>
            <person name="Gibbons J.G."/>
            <person name="Terashima K."/>
            <person name="Hibbett D.S."/>
            <person name="Grigoriev I.V."/>
        </authorList>
    </citation>
    <scope>NUCLEOTIDE SEQUENCE</scope>
    <source>
        <strain evidence="2">TFB10827</strain>
    </source>
</reference>
<comment type="caution">
    <text evidence="2">The sequence shown here is derived from an EMBL/GenBank/DDBJ whole genome shotgun (WGS) entry which is preliminary data.</text>
</comment>
<gene>
    <name evidence="2" type="ORF">F5050DRAFT_815138</name>
</gene>
<keyword evidence="3" id="KW-1185">Reference proteome</keyword>
<evidence type="ECO:0000256" key="1">
    <source>
        <dbReference type="SAM" id="MobiDB-lite"/>
    </source>
</evidence>
<dbReference type="EMBL" id="MU790531">
    <property type="protein sequence ID" value="KAJ3999827.1"/>
    <property type="molecule type" value="Genomic_DNA"/>
</dbReference>
<name>A0ABQ8QMV0_9AGAR</name>
<dbReference type="Proteomes" id="UP001163828">
    <property type="component" value="Unassembled WGS sequence"/>
</dbReference>
<evidence type="ECO:0000313" key="3">
    <source>
        <dbReference type="Proteomes" id="UP001163828"/>
    </source>
</evidence>
<feature type="region of interest" description="Disordered" evidence="1">
    <location>
        <begin position="262"/>
        <end position="285"/>
    </location>
</feature>
<feature type="region of interest" description="Disordered" evidence="1">
    <location>
        <begin position="106"/>
        <end position="154"/>
    </location>
</feature>
<evidence type="ECO:0000313" key="2">
    <source>
        <dbReference type="EMBL" id="KAJ3999827.1"/>
    </source>
</evidence>
<feature type="compositionally biased region" description="Basic residues" evidence="1">
    <location>
        <begin position="12"/>
        <end position="27"/>
    </location>
</feature>
<organism evidence="2 3">
    <name type="scientific">Lentinula boryana</name>
    <dbReference type="NCBI Taxonomy" id="40481"/>
    <lineage>
        <taxon>Eukaryota</taxon>
        <taxon>Fungi</taxon>
        <taxon>Dikarya</taxon>
        <taxon>Basidiomycota</taxon>
        <taxon>Agaricomycotina</taxon>
        <taxon>Agaricomycetes</taxon>
        <taxon>Agaricomycetidae</taxon>
        <taxon>Agaricales</taxon>
        <taxon>Marasmiineae</taxon>
        <taxon>Omphalotaceae</taxon>
        <taxon>Lentinula</taxon>
    </lineage>
</organism>
<proteinExistence type="predicted"/>
<feature type="region of interest" description="Disordered" evidence="1">
    <location>
        <begin position="407"/>
        <end position="434"/>
    </location>
</feature>